<keyword evidence="3" id="KW-1185">Reference proteome</keyword>
<dbReference type="GeneID" id="126888042"/>
<evidence type="ECO:0000256" key="1">
    <source>
        <dbReference type="SAM" id="MobiDB-lite"/>
    </source>
</evidence>
<sequence>MFFKNQGENNAKPLLITHDDKEINASIDVASTSKPHLTEKDELSENSNNDSHLAASTSSGFLVSNDVSLWPTTLTDAFRASCVEKGSEYFQNNDGVYAASKRNFKTQNRSLSDVPDDAKLAKVYLGKI</sequence>
<organism evidence="2 3">
    <name type="scientific">Diabrotica virgifera virgifera</name>
    <name type="common">western corn rootworm</name>
    <dbReference type="NCBI Taxonomy" id="50390"/>
    <lineage>
        <taxon>Eukaryota</taxon>
        <taxon>Metazoa</taxon>
        <taxon>Ecdysozoa</taxon>
        <taxon>Arthropoda</taxon>
        <taxon>Hexapoda</taxon>
        <taxon>Insecta</taxon>
        <taxon>Pterygota</taxon>
        <taxon>Neoptera</taxon>
        <taxon>Endopterygota</taxon>
        <taxon>Coleoptera</taxon>
        <taxon>Polyphaga</taxon>
        <taxon>Cucujiformia</taxon>
        <taxon>Chrysomeloidea</taxon>
        <taxon>Chrysomelidae</taxon>
        <taxon>Galerucinae</taxon>
        <taxon>Diabroticina</taxon>
        <taxon>Diabroticites</taxon>
        <taxon>Diabrotica</taxon>
    </lineage>
</organism>
<accession>A0ABM5KP92</accession>
<feature type="region of interest" description="Disordered" evidence="1">
    <location>
        <begin position="29"/>
        <end position="55"/>
    </location>
</feature>
<evidence type="ECO:0000313" key="3">
    <source>
        <dbReference type="Proteomes" id="UP001652700"/>
    </source>
</evidence>
<feature type="compositionally biased region" description="Polar residues" evidence="1">
    <location>
        <begin position="45"/>
        <end position="55"/>
    </location>
</feature>
<protein>
    <submittedName>
        <fullName evidence="2">Uncharacterized protein</fullName>
    </submittedName>
</protein>
<name>A0ABM5KP92_DIAVI</name>
<dbReference type="EnsemblMetazoa" id="XM_050656052.1">
    <property type="protein sequence ID" value="XP_050512009.1"/>
    <property type="gene ID" value="LOC126888042"/>
</dbReference>
<proteinExistence type="predicted"/>
<evidence type="ECO:0000313" key="2">
    <source>
        <dbReference type="EnsemblMetazoa" id="XP_050512009.1"/>
    </source>
</evidence>
<dbReference type="RefSeq" id="XP_050512009.1">
    <property type="nucleotide sequence ID" value="XM_050656052.1"/>
</dbReference>
<reference evidence="2" key="1">
    <citation type="submission" date="2025-05" db="UniProtKB">
        <authorList>
            <consortium name="EnsemblMetazoa"/>
        </authorList>
    </citation>
    <scope>IDENTIFICATION</scope>
</reference>
<dbReference type="Proteomes" id="UP001652700">
    <property type="component" value="Unplaced"/>
</dbReference>